<name>A0A1G6JW19_9PSEU</name>
<gene>
    <name evidence="2" type="ORF">SAMN05216174_101588</name>
</gene>
<feature type="compositionally biased region" description="Basic and acidic residues" evidence="1">
    <location>
        <begin position="1"/>
        <end position="10"/>
    </location>
</feature>
<accession>A0A1G6JW19</accession>
<reference evidence="3" key="1">
    <citation type="submission" date="2016-10" db="EMBL/GenBank/DDBJ databases">
        <authorList>
            <person name="Varghese N."/>
            <person name="Submissions S."/>
        </authorList>
    </citation>
    <scope>NUCLEOTIDE SEQUENCE [LARGE SCALE GENOMIC DNA]</scope>
    <source>
        <strain evidence="3">IBRC-M 10403</strain>
    </source>
</reference>
<evidence type="ECO:0000256" key="1">
    <source>
        <dbReference type="SAM" id="MobiDB-lite"/>
    </source>
</evidence>
<feature type="region of interest" description="Disordered" evidence="1">
    <location>
        <begin position="1"/>
        <end position="31"/>
    </location>
</feature>
<protein>
    <submittedName>
        <fullName evidence="2">Uncharacterized protein</fullName>
    </submittedName>
</protein>
<dbReference type="RefSeq" id="WP_139190477.1">
    <property type="nucleotide sequence ID" value="NZ_FMZZ01000001.1"/>
</dbReference>
<proteinExistence type="predicted"/>
<dbReference type="EMBL" id="FMZZ01000001">
    <property type="protein sequence ID" value="SDC22907.1"/>
    <property type="molecule type" value="Genomic_DNA"/>
</dbReference>
<dbReference type="AlphaFoldDB" id="A0A1G6JW19"/>
<organism evidence="2 3">
    <name type="scientific">Actinokineospora iranica</name>
    <dbReference type="NCBI Taxonomy" id="1271860"/>
    <lineage>
        <taxon>Bacteria</taxon>
        <taxon>Bacillati</taxon>
        <taxon>Actinomycetota</taxon>
        <taxon>Actinomycetes</taxon>
        <taxon>Pseudonocardiales</taxon>
        <taxon>Pseudonocardiaceae</taxon>
        <taxon>Actinokineospora</taxon>
    </lineage>
</organism>
<dbReference type="Proteomes" id="UP000199501">
    <property type="component" value="Unassembled WGS sequence"/>
</dbReference>
<keyword evidence="3" id="KW-1185">Reference proteome</keyword>
<evidence type="ECO:0000313" key="3">
    <source>
        <dbReference type="Proteomes" id="UP000199501"/>
    </source>
</evidence>
<evidence type="ECO:0000313" key="2">
    <source>
        <dbReference type="EMBL" id="SDC22907.1"/>
    </source>
</evidence>
<feature type="region of interest" description="Disordered" evidence="1">
    <location>
        <begin position="49"/>
        <end position="87"/>
    </location>
</feature>
<sequence>MRTPEERTREAAVTPANPEPPTLTGGDEAPAARPVAKIGSAMSAIVPTTTTTAVESGPRTRFPKTAVVRGSRTRVPKPVEASSPAKA</sequence>